<dbReference type="GO" id="GO:0030170">
    <property type="term" value="F:pyridoxal phosphate binding"/>
    <property type="evidence" value="ECO:0007669"/>
    <property type="project" value="InterPro"/>
</dbReference>
<keyword evidence="14" id="KW-1185">Reference proteome</keyword>
<dbReference type="Pfam" id="PF00155">
    <property type="entry name" value="Aminotran_1_2"/>
    <property type="match status" value="1"/>
</dbReference>
<dbReference type="Gene3D" id="3.90.1150.10">
    <property type="entry name" value="Aspartate Aminotransferase, domain 1"/>
    <property type="match status" value="1"/>
</dbReference>
<dbReference type="InterPro" id="IPR004839">
    <property type="entry name" value="Aminotransferase_I/II_large"/>
</dbReference>
<dbReference type="InterPro" id="IPR001917">
    <property type="entry name" value="Aminotrans_II_pyridoxalP_BS"/>
</dbReference>
<comment type="similarity">
    <text evidence="3">Belongs to the class-II pyridoxal-phosphate-dependent aminotransferase family. Histidinol-phosphate aminotransferase subfamily.</text>
</comment>
<evidence type="ECO:0000256" key="6">
    <source>
        <dbReference type="ARBA" id="ARBA00022605"/>
    </source>
</evidence>
<dbReference type="Gene3D" id="3.40.640.10">
    <property type="entry name" value="Type I PLP-dependent aspartate aminotransferase-like (Major domain)"/>
    <property type="match status" value="1"/>
</dbReference>
<dbReference type="Proteomes" id="UP000264310">
    <property type="component" value="Unassembled WGS sequence"/>
</dbReference>
<evidence type="ECO:0000313" key="14">
    <source>
        <dbReference type="Proteomes" id="UP000264310"/>
    </source>
</evidence>
<dbReference type="GO" id="GO:0000105">
    <property type="term" value="P:L-histidine biosynthetic process"/>
    <property type="evidence" value="ECO:0007669"/>
    <property type="project" value="UniProtKB-KW"/>
</dbReference>
<name>A0A371XBI1_9HYPH</name>
<evidence type="ECO:0000256" key="11">
    <source>
        <dbReference type="RuleBase" id="RU003693"/>
    </source>
</evidence>
<sequence length="342" mass="37094">MRGGAFTARLGANESVFGPSPKVIEAVGRAAADGWMYGDPEQFELREALAEHLGLAVGNILCGTGIDGLLRDLVAACCEPGDSVLASLGSYPTFTYFAGAAGVRVETVPYQSDFRQDLQALAESAERIRPRILYLTNPDNPTGSYWQASDIETLIERVPEETLIALDEAYCEFAPASAMLEAGFIRPNLLRFRTFSKAYGMAGFRLGYVFGDPGDIRQFNKIRDHFSLSRLAQVAGIAALADQDHLRTVLDLVADGRERLTRAAERHGLTPLPSAANFVAMAVAGDAQYTGELAERIEASGVFIRRPRAKGLDNLLRISVGTASDAQVFEDALERALHHREA</sequence>
<keyword evidence="6" id="KW-0028">Amino-acid biosynthesis</keyword>
<dbReference type="PANTHER" id="PTHR43643:SF6">
    <property type="entry name" value="HISTIDINOL-PHOSPHATE AMINOTRANSFERASE"/>
    <property type="match status" value="1"/>
</dbReference>
<evidence type="ECO:0000256" key="3">
    <source>
        <dbReference type="ARBA" id="ARBA00007970"/>
    </source>
</evidence>
<evidence type="ECO:0000256" key="4">
    <source>
        <dbReference type="ARBA" id="ARBA00012748"/>
    </source>
</evidence>
<dbReference type="InterPro" id="IPR050106">
    <property type="entry name" value="HistidinolP_aminotransfase"/>
</dbReference>
<dbReference type="InterPro" id="IPR015421">
    <property type="entry name" value="PyrdxlP-dep_Trfase_major"/>
</dbReference>
<proteinExistence type="inferred from homology"/>
<dbReference type="PROSITE" id="PS00599">
    <property type="entry name" value="AA_TRANSFER_CLASS_2"/>
    <property type="match status" value="1"/>
</dbReference>
<keyword evidence="8 11" id="KW-0663">Pyridoxal phosphate</keyword>
<evidence type="ECO:0000313" key="13">
    <source>
        <dbReference type="EMBL" id="RFC66541.1"/>
    </source>
</evidence>
<organism evidence="13 14">
    <name type="scientific">Fulvimarina endophytica</name>
    <dbReference type="NCBI Taxonomy" id="2293836"/>
    <lineage>
        <taxon>Bacteria</taxon>
        <taxon>Pseudomonadati</taxon>
        <taxon>Pseudomonadota</taxon>
        <taxon>Alphaproteobacteria</taxon>
        <taxon>Hyphomicrobiales</taxon>
        <taxon>Aurantimonadaceae</taxon>
        <taxon>Fulvimarina</taxon>
    </lineage>
</organism>
<evidence type="ECO:0000256" key="5">
    <source>
        <dbReference type="ARBA" id="ARBA00022576"/>
    </source>
</evidence>
<dbReference type="EMBL" id="QURL01000001">
    <property type="protein sequence ID" value="RFC66541.1"/>
    <property type="molecule type" value="Genomic_DNA"/>
</dbReference>
<keyword evidence="9" id="KW-0368">Histidine biosynthesis</keyword>
<protein>
    <recommendedName>
        <fullName evidence="4">histidinol-phosphate transaminase</fullName>
        <ecNumber evidence="4">2.6.1.9</ecNumber>
    </recommendedName>
</protein>
<gene>
    <name evidence="13" type="ORF">DYI37_01580</name>
</gene>
<comment type="cofactor">
    <cofactor evidence="1 11">
        <name>pyridoxal 5'-phosphate</name>
        <dbReference type="ChEBI" id="CHEBI:597326"/>
    </cofactor>
</comment>
<evidence type="ECO:0000256" key="10">
    <source>
        <dbReference type="ARBA" id="ARBA00047481"/>
    </source>
</evidence>
<comment type="catalytic activity">
    <reaction evidence="10">
        <text>L-histidinol phosphate + 2-oxoglutarate = 3-(imidazol-4-yl)-2-oxopropyl phosphate + L-glutamate</text>
        <dbReference type="Rhea" id="RHEA:23744"/>
        <dbReference type="ChEBI" id="CHEBI:16810"/>
        <dbReference type="ChEBI" id="CHEBI:29985"/>
        <dbReference type="ChEBI" id="CHEBI:57766"/>
        <dbReference type="ChEBI" id="CHEBI:57980"/>
        <dbReference type="EC" id="2.6.1.9"/>
    </reaction>
</comment>
<dbReference type="PANTHER" id="PTHR43643">
    <property type="entry name" value="HISTIDINOL-PHOSPHATE AMINOTRANSFERASE 2"/>
    <property type="match status" value="1"/>
</dbReference>
<comment type="pathway">
    <text evidence="2">Amino-acid biosynthesis; L-histidine biosynthesis; L-histidine from 5-phospho-alpha-D-ribose 1-diphosphate: step 7/9.</text>
</comment>
<keyword evidence="7 13" id="KW-0808">Transferase</keyword>
<dbReference type="AlphaFoldDB" id="A0A371XBI1"/>
<keyword evidence="5 13" id="KW-0032">Aminotransferase</keyword>
<dbReference type="EC" id="2.6.1.9" evidence="4"/>
<dbReference type="GO" id="GO:0004400">
    <property type="term" value="F:histidinol-phosphate transaminase activity"/>
    <property type="evidence" value="ECO:0007669"/>
    <property type="project" value="UniProtKB-EC"/>
</dbReference>
<accession>A0A371XBI1</accession>
<evidence type="ECO:0000256" key="8">
    <source>
        <dbReference type="ARBA" id="ARBA00022898"/>
    </source>
</evidence>
<evidence type="ECO:0000256" key="9">
    <source>
        <dbReference type="ARBA" id="ARBA00023102"/>
    </source>
</evidence>
<dbReference type="SUPFAM" id="SSF53383">
    <property type="entry name" value="PLP-dependent transferases"/>
    <property type="match status" value="1"/>
</dbReference>
<reference evidence="13 14" key="1">
    <citation type="submission" date="2018-08" db="EMBL/GenBank/DDBJ databases">
        <title>Fulvimarina sp. 85, whole genome shotgun sequence.</title>
        <authorList>
            <person name="Tuo L."/>
        </authorList>
    </citation>
    <scope>NUCLEOTIDE SEQUENCE [LARGE SCALE GENOMIC DNA]</scope>
    <source>
        <strain evidence="13 14">85</strain>
    </source>
</reference>
<dbReference type="CDD" id="cd00609">
    <property type="entry name" value="AAT_like"/>
    <property type="match status" value="1"/>
</dbReference>
<dbReference type="OrthoDB" id="9809616at2"/>
<dbReference type="InterPro" id="IPR015422">
    <property type="entry name" value="PyrdxlP-dep_Trfase_small"/>
</dbReference>
<evidence type="ECO:0000256" key="1">
    <source>
        <dbReference type="ARBA" id="ARBA00001933"/>
    </source>
</evidence>
<feature type="domain" description="Aminotransferase class I/classII large" evidence="12">
    <location>
        <begin position="9"/>
        <end position="330"/>
    </location>
</feature>
<evidence type="ECO:0000256" key="7">
    <source>
        <dbReference type="ARBA" id="ARBA00022679"/>
    </source>
</evidence>
<dbReference type="InterPro" id="IPR015424">
    <property type="entry name" value="PyrdxlP-dep_Trfase"/>
</dbReference>
<evidence type="ECO:0000256" key="2">
    <source>
        <dbReference type="ARBA" id="ARBA00005011"/>
    </source>
</evidence>
<comment type="caution">
    <text evidence="13">The sequence shown here is derived from an EMBL/GenBank/DDBJ whole genome shotgun (WGS) entry which is preliminary data.</text>
</comment>
<evidence type="ECO:0000259" key="12">
    <source>
        <dbReference type="Pfam" id="PF00155"/>
    </source>
</evidence>